<comment type="caution">
    <text evidence="2">The sequence shown here is derived from an EMBL/GenBank/DDBJ whole genome shotgun (WGS) entry which is preliminary data.</text>
</comment>
<evidence type="ECO:0000313" key="2">
    <source>
        <dbReference type="EMBL" id="KAL2530107.1"/>
    </source>
</evidence>
<dbReference type="GO" id="GO:0032259">
    <property type="term" value="P:methylation"/>
    <property type="evidence" value="ECO:0007669"/>
    <property type="project" value="UniProtKB-KW"/>
</dbReference>
<feature type="region of interest" description="Disordered" evidence="1">
    <location>
        <begin position="25"/>
        <end position="47"/>
    </location>
</feature>
<keyword evidence="3" id="KW-1185">Reference proteome</keyword>
<evidence type="ECO:0000313" key="3">
    <source>
        <dbReference type="Proteomes" id="UP001604277"/>
    </source>
</evidence>
<organism evidence="2 3">
    <name type="scientific">Forsythia ovata</name>
    <dbReference type="NCBI Taxonomy" id="205694"/>
    <lineage>
        <taxon>Eukaryota</taxon>
        <taxon>Viridiplantae</taxon>
        <taxon>Streptophyta</taxon>
        <taxon>Embryophyta</taxon>
        <taxon>Tracheophyta</taxon>
        <taxon>Spermatophyta</taxon>
        <taxon>Magnoliopsida</taxon>
        <taxon>eudicotyledons</taxon>
        <taxon>Gunneridae</taxon>
        <taxon>Pentapetalae</taxon>
        <taxon>asterids</taxon>
        <taxon>lamiids</taxon>
        <taxon>Lamiales</taxon>
        <taxon>Oleaceae</taxon>
        <taxon>Forsythieae</taxon>
        <taxon>Forsythia</taxon>
    </lineage>
</organism>
<keyword evidence="2" id="KW-0489">Methyltransferase</keyword>
<proteinExistence type="predicted"/>
<accession>A0ABD1UYU0</accession>
<evidence type="ECO:0000256" key="1">
    <source>
        <dbReference type="SAM" id="MobiDB-lite"/>
    </source>
</evidence>
<protein>
    <submittedName>
        <fullName evidence="2">Methyltransferase</fullName>
    </submittedName>
</protein>
<dbReference type="GO" id="GO:0008168">
    <property type="term" value="F:methyltransferase activity"/>
    <property type="evidence" value="ECO:0007669"/>
    <property type="project" value="UniProtKB-KW"/>
</dbReference>
<sequence>MSNRLSVGKCGKCDDLSPTVIINEFSVGKEEPSQPRPPPRRQARPRWQSPVAANLHLAASRPPETVPPEIWLGPEKARSMASESDVEVTVNENQQPQPKIQIYPTSTGEISSFWREKYERDAKKYRDIFYKRHQDKVSCF</sequence>
<dbReference type="Proteomes" id="UP001604277">
    <property type="component" value="Unassembled WGS sequence"/>
</dbReference>
<reference evidence="3" key="1">
    <citation type="submission" date="2024-07" db="EMBL/GenBank/DDBJ databases">
        <title>Two chromosome-level genome assemblies of Korean endemic species Abeliophyllum distichum and Forsythia ovata (Oleaceae).</title>
        <authorList>
            <person name="Jang H."/>
        </authorList>
    </citation>
    <scope>NUCLEOTIDE SEQUENCE [LARGE SCALE GENOMIC DNA]</scope>
</reference>
<dbReference type="EMBL" id="JBFOLJ010000006">
    <property type="protein sequence ID" value="KAL2530107.1"/>
    <property type="molecule type" value="Genomic_DNA"/>
</dbReference>
<name>A0ABD1UYU0_9LAMI</name>
<keyword evidence="2" id="KW-0808">Transferase</keyword>
<dbReference type="AlphaFoldDB" id="A0ABD1UYU0"/>
<gene>
    <name evidence="2" type="ORF">Fot_22708</name>
</gene>